<organism evidence="2 3">
    <name type="scientific">Kutzneria viridogrisea</name>
    <dbReference type="NCBI Taxonomy" id="47990"/>
    <lineage>
        <taxon>Bacteria</taxon>
        <taxon>Bacillati</taxon>
        <taxon>Actinomycetota</taxon>
        <taxon>Actinomycetes</taxon>
        <taxon>Pseudonocardiales</taxon>
        <taxon>Pseudonocardiaceae</taxon>
        <taxon>Kutzneria</taxon>
    </lineage>
</organism>
<dbReference type="EMBL" id="JACJID010000005">
    <property type="protein sequence ID" value="MBA8929420.1"/>
    <property type="molecule type" value="Genomic_DNA"/>
</dbReference>
<feature type="compositionally biased region" description="Basic residues" evidence="1">
    <location>
        <begin position="76"/>
        <end position="86"/>
    </location>
</feature>
<dbReference type="Proteomes" id="UP000517916">
    <property type="component" value="Unassembled WGS sequence"/>
</dbReference>
<dbReference type="RefSeq" id="WP_182839340.1">
    <property type="nucleotide sequence ID" value="NZ_BAAABQ010000004.1"/>
</dbReference>
<evidence type="ECO:0000313" key="2">
    <source>
        <dbReference type="EMBL" id="MBA8929420.1"/>
    </source>
</evidence>
<name>A0ABR6BRB5_9PSEU</name>
<feature type="compositionally biased region" description="Acidic residues" evidence="1">
    <location>
        <begin position="103"/>
        <end position="115"/>
    </location>
</feature>
<reference evidence="2 3" key="1">
    <citation type="submission" date="2020-08" db="EMBL/GenBank/DDBJ databases">
        <title>Genomic Encyclopedia of Archaeal and Bacterial Type Strains, Phase II (KMG-II): from individual species to whole genera.</title>
        <authorList>
            <person name="Goeker M."/>
        </authorList>
    </citation>
    <scope>NUCLEOTIDE SEQUENCE [LARGE SCALE GENOMIC DNA]</scope>
    <source>
        <strain evidence="2 3">DSM 43850</strain>
    </source>
</reference>
<sequence length="115" mass="13458">MPRGVHPFNSRDARIAARVRWDRESNRTAATEPMRQALYEKYERIVDPNNILASAERARRAEEARRTDLMRASRIAAKRRSARARARREEAEQLRRNRLGLDPIEEDMENCPESA</sequence>
<feature type="region of interest" description="Disordered" evidence="1">
    <location>
        <begin position="74"/>
        <end position="115"/>
    </location>
</feature>
<proteinExistence type="predicted"/>
<protein>
    <submittedName>
        <fullName evidence="2">Uncharacterized protein</fullName>
    </submittedName>
</protein>
<comment type="caution">
    <text evidence="2">The sequence shown here is derived from an EMBL/GenBank/DDBJ whole genome shotgun (WGS) entry which is preliminary data.</text>
</comment>
<evidence type="ECO:0000256" key="1">
    <source>
        <dbReference type="SAM" id="MobiDB-lite"/>
    </source>
</evidence>
<evidence type="ECO:0000313" key="3">
    <source>
        <dbReference type="Proteomes" id="UP000517916"/>
    </source>
</evidence>
<keyword evidence="3" id="KW-1185">Reference proteome</keyword>
<accession>A0ABR6BRB5</accession>
<gene>
    <name evidence="2" type="ORF">BC739_006638</name>
</gene>